<evidence type="ECO:0000313" key="1">
    <source>
        <dbReference type="EMBL" id="GAA4622701.1"/>
    </source>
</evidence>
<organism evidence="1 2">
    <name type="scientific">Actinoallomurus vinaceus</name>
    <dbReference type="NCBI Taxonomy" id="1080074"/>
    <lineage>
        <taxon>Bacteria</taxon>
        <taxon>Bacillati</taxon>
        <taxon>Actinomycetota</taxon>
        <taxon>Actinomycetes</taxon>
        <taxon>Streptosporangiales</taxon>
        <taxon>Thermomonosporaceae</taxon>
        <taxon>Actinoallomurus</taxon>
    </lineage>
</organism>
<dbReference type="EMBL" id="BAABHK010000002">
    <property type="protein sequence ID" value="GAA4622701.1"/>
    <property type="molecule type" value="Genomic_DNA"/>
</dbReference>
<comment type="caution">
    <text evidence="1">The sequence shown here is derived from an EMBL/GenBank/DDBJ whole genome shotgun (WGS) entry which is preliminary data.</text>
</comment>
<dbReference type="Proteomes" id="UP001501442">
    <property type="component" value="Unassembled WGS sequence"/>
</dbReference>
<reference evidence="2" key="1">
    <citation type="journal article" date="2019" name="Int. J. Syst. Evol. Microbiol.">
        <title>The Global Catalogue of Microorganisms (GCM) 10K type strain sequencing project: providing services to taxonomists for standard genome sequencing and annotation.</title>
        <authorList>
            <consortium name="The Broad Institute Genomics Platform"/>
            <consortium name="The Broad Institute Genome Sequencing Center for Infectious Disease"/>
            <person name="Wu L."/>
            <person name="Ma J."/>
        </authorList>
    </citation>
    <scope>NUCLEOTIDE SEQUENCE [LARGE SCALE GENOMIC DNA]</scope>
    <source>
        <strain evidence="2">JCM 17939</strain>
    </source>
</reference>
<evidence type="ECO:0000313" key="2">
    <source>
        <dbReference type="Proteomes" id="UP001501442"/>
    </source>
</evidence>
<protein>
    <recommendedName>
        <fullName evidence="3">Htaa domain-containing protein</fullName>
    </recommendedName>
</protein>
<proteinExistence type="predicted"/>
<sequence length="130" mass="13542">MSQVTAFTQYQGNPAWVPSERSRVANAVWHFDRDGTFAFTTSNVRTDLFPLHGTYQVNGTTLTFSAHGAAANAGGSANAELIGTMDLSADPRTVSFKLITGAGYGAVVNDQRFASATTAAYGGTVAVSTG</sequence>
<gene>
    <name evidence="1" type="ORF">GCM10023196_015960</name>
</gene>
<name>A0ABP8U349_9ACTN</name>
<keyword evidence="2" id="KW-1185">Reference proteome</keyword>
<evidence type="ECO:0008006" key="3">
    <source>
        <dbReference type="Google" id="ProtNLM"/>
    </source>
</evidence>
<accession>A0ABP8U349</accession>